<evidence type="ECO:0000313" key="3">
    <source>
        <dbReference type="Proteomes" id="UP000052978"/>
    </source>
</evidence>
<dbReference type="EMBL" id="KE161646">
    <property type="protein sequence ID" value="EPQ04755.1"/>
    <property type="molecule type" value="Genomic_DNA"/>
</dbReference>
<protein>
    <submittedName>
        <fullName evidence="2">Uncharacterized protein</fullName>
    </submittedName>
</protein>
<dbReference type="AlphaFoldDB" id="S7MMK5"/>
<evidence type="ECO:0000313" key="2">
    <source>
        <dbReference type="EMBL" id="EPQ04755.1"/>
    </source>
</evidence>
<dbReference type="Proteomes" id="UP000052978">
    <property type="component" value="Unassembled WGS sequence"/>
</dbReference>
<feature type="region of interest" description="Disordered" evidence="1">
    <location>
        <begin position="1"/>
        <end position="34"/>
    </location>
</feature>
<evidence type="ECO:0000256" key="1">
    <source>
        <dbReference type="SAM" id="MobiDB-lite"/>
    </source>
</evidence>
<gene>
    <name evidence="2" type="ORF">D623_10025126</name>
</gene>
<organism evidence="2 3">
    <name type="scientific">Myotis brandtii</name>
    <name type="common">Brandt's bat</name>
    <dbReference type="NCBI Taxonomy" id="109478"/>
    <lineage>
        <taxon>Eukaryota</taxon>
        <taxon>Metazoa</taxon>
        <taxon>Chordata</taxon>
        <taxon>Craniata</taxon>
        <taxon>Vertebrata</taxon>
        <taxon>Euteleostomi</taxon>
        <taxon>Mammalia</taxon>
        <taxon>Eutheria</taxon>
        <taxon>Laurasiatheria</taxon>
        <taxon>Chiroptera</taxon>
        <taxon>Yangochiroptera</taxon>
        <taxon>Vespertilionidae</taxon>
        <taxon>Myotis</taxon>
    </lineage>
</organism>
<proteinExistence type="predicted"/>
<accession>S7MMK5</accession>
<name>S7MMK5_MYOBR</name>
<reference evidence="2 3" key="1">
    <citation type="journal article" date="2013" name="Nat. Commun.">
        <title>Genome analysis reveals insights into physiology and longevity of the Brandt's bat Myotis brandtii.</title>
        <authorList>
            <person name="Seim I."/>
            <person name="Fang X."/>
            <person name="Xiong Z."/>
            <person name="Lobanov A.V."/>
            <person name="Huang Z."/>
            <person name="Ma S."/>
            <person name="Feng Y."/>
            <person name="Turanov A.A."/>
            <person name="Zhu Y."/>
            <person name="Lenz T.L."/>
            <person name="Gerashchenko M.V."/>
            <person name="Fan D."/>
            <person name="Hee Yim S."/>
            <person name="Yao X."/>
            <person name="Jordan D."/>
            <person name="Xiong Y."/>
            <person name="Ma Y."/>
            <person name="Lyapunov A.N."/>
            <person name="Chen G."/>
            <person name="Kulakova O.I."/>
            <person name="Sun Y."/>
            <person name="Lee S.G."/>
            <person name="Bronson R.T."/>
            <person name="Moskalev A.A."/>
            <person name="Sunyaev S.R."/>
            <person name="Zhang G."/>
            <person name="Krogh A."/>
            <person name="Wang J."/>
            <person name="Gladyshev V.N."/>
        </authorList>
    </citation>
    <scope>NUCLEOTIDE SEQUENCE [LARGE SCALE GENOMIC DNA]</scope>
</reference>
<keyword evidence="3" id="KW-1185">Reference proteome</keyword>
<sequence length="66" mass="7091">MSESSPATPLAPATEKTPRKKNVRKSMGAAKHKASEPLVPELIAKAMVTSTEPSSMSLAMLKKWPE</sequence>